<dbReference type="Proteomes" id="UP000283426">
    <property type="component" value="Unassembled WGS sequence"/>
</dbReference>
<proteinExistence type="predicted"/>
<dbReference type="Proteomes" id="UP000284434">
    <property type="component" value="Unassembled WGS sequence"/>
</dbReference>
<reference evidence="3 4" key="1">
    <citation type="submission" date="2018-08" db="EMBL/GenBank/DDBJ databases">
        <title>A genome reference for cultivated species of the human gut microbiota.</title>
        <authorList>
            <person name="Zou Y."/>
            <person name="Xue W."/>
            <person name="Luo G."/>
        </authorList>
    </citation>
    <scope>NUCLEOTIDE SEQUENCE [LARGE SCALE GENOMIC DNA]</scope>
    <source>
        <strain evidence="1 3">AF14-6AC</strain>
        <strain evidence="2 4">OF03-11</strain>
    </source>
</reference>
<dbReference type="AlphaFoldDB" id="A0A1Y3ZXG1"/>
<organism evidence="1 3">
    <name type="scientific">Odoribacter splanchnicus</name>
    <dbReference type="NCBI Taxonomy" id="28118"/>
    <lineage>
        <taxon>Bacteria</taxon>
        <taxon>Pseudomonadati</taxon>
        <taxon>Bacteroidota</taxon>
        <taxon>Bacteroidia</taxon>
        <taxon>Bacteroidales</taxon>
        <taxon>Odoribacteraceae</taxon>
        <taxon>Odoribacter</taxon>
    </lineage>
</organism>
<sequence>MAQGYLFITDYFIPEYYVSSLFRIRFSIYCLTKLENYLTKILGEGVYFYIFVKINQSAQSI</sequence>
<comment type="caution">
    <text evidence="1">The sequence shown here is derived from an EMBL/GenBank/DDBJ whole genome shotgun (WGS) entry which is preliminary data.</text>
</comment>
<evidence type="ECO:0000313" key="3">
    <source>
        <dbReference type="Proteomes" id="UP000283426"/>
    </source>
</evidence>
<dbReference type="EMBL" id="QSCO01000018">
    <property type="protein sequence ID" value="RGY05415.1"/>
    <property type="molecule type" value="Genomic_DNA"/>
</dbReference>
<accession>A0A1Y3ZXG1</accession>
<protein>
    <submittedName>
        <fullName evidence="1">Uncharacterized protein</fullName>
    </submittedName>
</protein>
<name>A0A1Y3ZXG1_9BACT</name>
<evidence type="ECO:0000313" key="2">
    <source>
        <dbReference type="EMBL" id="RGY05415.1"/>
    </source>
</evidence>
<gene>
    <name evidence="1" type="ORF">DWW24_14215</name>
    <name evidence="2" type="ORF">DXA53_13095</name>
</gene>
<dbReference type="EMBL" id="QRYW01000031">
    <property type="protein sequence ID" value="RGV22776.1"/>
    <property type="molecule type" value="Genomic_DNA"/>
</dbReference>
<evidence type="ECO:0000313" key="1">
    <source>
        <dbReference type="EMBL" id="RGV22776.1"/>
    </source>
</evidence>
<evidence type="ECO:0000313" key="4">
    <source>
        <dbReference type="Proteomes" id="UP000284434"/>
    </source>
</evidence>